<dbReference type="InterPro" id="IPR011004">
    <property type="entry name" value="Trimer_LpxA-like_sf"/>
</dbReference>
<organism evidence="1 2">
    <name type="scientific">Inhella proteolytica</name>
    <dbReference type="NCBI Taxonomy" id="2795029"/>
    <lineage>
        <taxon>Bacteria</taxon>
        <taxon>Pseudomonadati</taxon>
        <taxon>Pseudomonadota</taxon>
        <taxon>Betaproteobacteria</taxon>
        <taxon>Burkholderiales</taxon>
        <taxon>Sphaerotilaceae</taxon>
        <taxon>Inhella</taxon>
    </lineage>
</organism>
<comment type="caution">
    <text evidence="1">The sequence shown here is derived from an EMBL/GenBank/DDBJ whole genome shotgun (WGS) entry which is preliminary data.</text>
</comment>
<dbReference type="EMBL" id="JAEDAK010000022">
    <property type="protein sequence ID" value="MBH9579410.1"/>
    <property type="molecule type" value="Genomic_DNA"/>
</dbReference>
<gene>
    <name evidence="1" type="ORF">I7X39_21135</name>
</gene>
<dbReference type="RefSeq" id="WP_198113299.1">
    <property type="nucleotide sequence ID" value="NZ_JAEDAK010000022.1"/>
</dbReference>
<dbReference type="Pfam" id="PF00132">
    <property type="entry name" value="Hexapep"/>
    <property type="match status" value="2"/>
</dbReference>
<dbReference type="PANTHER" id="PTHR13061">
    <property type="entry name" value="DYNACTIN SUBUNIT P25"/>
    <property type="match status" value="1"/>
</dbReference>
<name>A0A931NK76_9BURK</name>
<reference evidence="1" key="1">
    <citation type="submission" date="2020-12" db="EMBL/GenBank/DDBJ databases">
        <title>The genome sequence of Inhella sp. 1Y17.</title>
        <authorList>
            <person name="Liu Y."/>
        </authorList>
    </citation>
    <scope>NUCLEOTIDE SEQUENCE</scope>
    <source>
        <strain evidence="1">1Y17</strain>
    </source>
</reference>
<evidence type="ECO:0000313" key="1">
    <source>
        <dbReference type="EMBL" id="MBH9579410.1"/>
    </source>
</evidence>
<evidence type="ECO:0000313" key="2">
    <source>
        <dbReference type="Proteomes" id="UP000613266"/>
    </source>
</evidence>
<proteinExistence type="predicted"/>
<dbReference type="InterPro" id="IPR050484">
    <property type="entry name" value="Transf_Hexapept/Carb_Anhydrase"/>
</dbReference>
<dbReference type="InterPro" id="IPR001451">
    <property type="entry name" value="Hexapep"/>
</dbReference>
<keyword evidence="2" id="KW-1185">Reference proteome</keyword>
<dbReference type="Proteomes" id="UP000613266">
    <property type="component" value="Unassembled WGS sequence"/>
</dbReference>
<protein>
    <submittedName>
        <fullName evidence="1">Phenylacetic acid degradation protein PaaY</fullName>
    </submittedName>
</protein>
<dbReference type="AlphaFoldDB" id="A0A931NK76"/>
<dbReference type="PANTHER" id="PTHR13061:SF29">
    <property type="entry name" value="GAMMA CARBONIC ANHYDRASE-LIKE 1, MITOCHONDRIAL-RELATED"/>
    <property type="match status" value="1"/>
</dbReference>
<sequence length="206" mass="21771">MPCYAIDGVIPVVHPSAHVHPTAVLIGDVHIGPGAYIGPNASLRGDFGRIEIHEGANVQDCCVLHGFPRKLCVVERDGHVGHGAILHGCRVGEGALVGMNAVLMDEVVLGARAIVAAHAFVAAGQQLPAEHLIVGSPAKVLRPLRAEEIAWKAAGTATYQQLTKRCLESLREVQPLAEAEPNRPQLPVFEVAPKLETAGRDKPVDG</sequence>
<dbReference type="SUPFAM" id="SSF51161">
    <property type="entry name" value="Trimeric LpxA-like enzymes"/>
    <property type="match status" value="1"/>
</dbReference>
<dbReference type="Gene3D" id="2.160.10.10">
    <property type="entry name" value="Hexapeptide repeat proteins"/>
    <property type="match status" value="1"/>
</dbReference>
<accession>A0A931NK76</accession>
<dbReference type="CDD" id="cd04745">
    <property type="entry name" value="LbH_paaY_like"/>
    <property type="match status" value="1"/>
</dbReference>